<accession>A0A2M9DF44</accession>
<evidence type="ECO:0000313" key="3">
    <source>
        <dbReference type="EMBL" id="APX89023.1"/>
    </source>
</evidence>
<gene>
    <name evidence="3" type="ORF">BV394_04175</name>
</gene>
<evidence type="ECO:0000256" key="1">
    <source>
        <dbReference type="SAM" id="MobiDB-lite"/>
    </source>
</evidence>
<evidence type="ECO:0000256" key="2">
    <source>
        <dbReference type="SAM" id="SignalP"/>
    </source>
</evidence>
<evidence type="ECO:0000313" key="4">
    <source>
        <dbReference type="Proteomes" id="UP000187266"/>
    </source>
</evidence>
<feature type="region of interest" description="Disordered" evidence="1">
    <location>
        <begin position="51"/>
        <end position="73"/>
    </location>
</feature>
<feature type="chain" id="PRO_5043556877" evidence="2">
    <location>
        <begin position="39"/>
        <end position="138"/>
    </location>
</feature>
<reference evidence="3 4" key="1">
    <citation type="submission" date="2017-01" db="EMBL/GenBank/DDBJ databases">
        <title>Genomic analysis of Xuhuaishuia manganoxidans DY6-4.</title>
        <authorList>
            <person name="Wang X."/>
        </authorList>
    </citation>
    <scope>NUCLEOTIDE SEQUENCE [LARGE SCALE GENOMIC DNA]</scope>
    <source>
        <strain evidence="3 4">DY6-4</strain>
    </source>
</reference>
<accession>A0A1U7DGK4</accession>
<dbReference type="OrthoDB" id="7862777at2"/>
<proteinExistence type="predicted"/>
<feature type="compositionally biased region" description="Basic and acidic residues" evidence="1">
    <location>
        <begin position="53"/>
        <end position="71"/>
    </location>
</feature>
<dbReference type="AlphaFoldDB" id="A0A1U7DGK4"/>
<dbReference type="Proteomes" id="UP000187266">
    <property type="component" value="Chromosome"/>
</dbReference>
<protein>
    <submittedName>
        <fullName evidence="3">Uncharacterized protein</fullName>
    </submittedName>
</protein>
<dbReference type="STRING" id="1267768.BV394_04175"/>
<organism evidence="3 4">
    <name type="scientific">Brevirhabdus pacifica</name>
    <dbReference type="NCBI Taxonomy" id="1267768"/>
    <lineage>
        <taxon>Bacteria</taxon>
        <taxon>Pseudomonadati</taxon>
        <taxon>Pseudomonadota</taxon>
        <taxon>Alphaproteobacteria</taxon>
        <taxon>Rhodobacterales</taxon>
        <taxon>Paracoccaceae</taxon>
        <taxon>Brevirhabdus</taxon>
    </lineage>
</organism>
<name>A0A1U7DGK4_9RHOB</name>
<feature type="signal peptide" evidence="2">
    <location>
        <begin position="1"/>
        <end position="38"/>
    </location>
</feature>
<sequence>MASAHRYGTAALRLMFRMLLSMALAVFALAPVSGDAHAEAEPHAPAVIAPGLAEDHRAHAHPEPHNARNSDEQFASLDVTPEAGHCHPGLDCFTQAVVHHQPLGAFLYGRPDPTLPQMLPARAGTLLLSDPPPPRNRA</sequence>
<dbReference type="EMBL" id="CP019124">
    <property type="protein sequence ID" value="APX89023.1"/>
    <property type="molecule type" value="Genomic_DNA"/>
</dbReference>
<keyword evidence="4" id="KW-1185">Reference proteome</keyword>
<dbReference type="RefSeq" id="WP_076979046.1">
    <property type="nucleotide sequence ID" value="NZ_CP019124.1"/>
</dbReference>
<keyword evidence="2" id="KW-0732">Signal</keyword>